<dbReference type="InterPro" id="IPR039425">
    <property type="entry name" value="RNA_pol_sigma-70-like"/>
</dbReference>
<dbReference type="InterPro" id="IPR013249">
    <property type="entry name" value="RNA_pol_sigma70_r4_t2"/>
</dbReference>
<feature type="domain" description="RNA polymerase sigma-70 region 2" evidence="6">
    <location>
        <begin position="34"/>
        <end position="99"/>
    </location>
</feature>
<keyword evidence="2" id="KW-0805">Transcription regulation</keyword>
<dbReference type="CDD" id="cd06171">
    <property type="entry name" value="Sigma70_r4"/>
    <property type="match status" value="1"/>
</dbReference>
<evidence type="ECO:0000259" key="7">
    <source>
        <dbReference type="Pfam" id="PF08281"/>
    </source>
</evidence>
<evidence type="ECO:0000313" key="9">
    <source>
        <dbReference type="Proteomes" id="UP000185003"/>
    </source>
</evidence>
<evidence type="ECO:0000259" key="6">
    <source>
        <dbReference type="Pfam" id="PF04542"/>
    </source>
</evidence>
<dbReference type="PANTHER" id="PTHR43133:SF8">
    <property type="entry name" value="RNA POLYMERASE SIGMA FACTOR HI_1459-RELATED"/>
    <property type="match status" value="1"/>
</dbReference>
<dbReference type="Gene3D" id="1.10.1740.10">
    <property type="match status" value="1"/>
</dbReference>
<organism evidence="8 9">
    <name type="scientific">Chitinophaga niabensis</name>
    <dbReference type="NCBI Taxonomy" id="536979"/>
    <lineage>
        <taxon>Bacteria</taxon>
        <taxon>Pseudomonadati</taxon>
        <taxon>Bacteroidota</taxon>
        <taxon>Chitinophagia</taxon>
        <taxon>Chitinophagales</taxon>
        <taxon>Chitinophagaceae</taxon>
        <taxon>Chitinophaga</taxon>
    </lineage>
</organism>
<dbReference type="InterPro" id="IPR036388">
    <property type="entry name" value="WH-like_DNA-bd_sf"/>
</dbReference>
<dbReference type="InterPro" id="IPR013324">
    <property type="entry name" value="RNA_pol_sigma_r3/r4-like"/>
</dbReference>
<name>A0A1N6HAX9_9BACT</name>
<evidence type="ECO:0000256" key="4">
    <source>
        <dbReference type="ARBA" id="ARBA00023125"/>
    </source>
</evidence>
<dbReference type="InterPro" id="IPR013325">
    <property type="entry name" value="RNA_pol_sigma_r2"/>
</dbReference>
<dbReference type="SUPFAM" id="SSF88659">
    <property type="entry name" value="Sigma3 and sigma4 domains of RNA polymerase sigma factors"/>
    <property type="match status" value="1"/>
</dbReference>
<evidence type="ECO:0000256" key="1">
    <source>
        <dbReference type="ARBA" id="ARBA00010641"/>
    </source>
</evidence>
<keyword evidence="9" id="KW-1185">Reference proteome</keyword>
<evidence type="ECO:0000256" key="3">
    <source>
        <dbReference type="ARBA" id="ARBA00023082"/>
    </source>
</evidence>
<keyword evidence="4" id="KW-0238">DNA-binding</keyword>
<dbReference type="Gene3D" id="1.10.10.10">
    <property type="entry name" value="Winged helix-like DNA-binding domain superfamily/Winged helix DNA-binding domain"/>
    <property type="match status" value="1"/>
</dbReference>
<protein>
    <submittedName>
        <fullName evidence="8">RNA polymerase sigma factor, sigma-70 family</fullName>
    </submittedName>
</protein>
<evidence type="ECO:0000313" key="8">
    <source>
        <dbReference type="EMBL" id="SIO16805.1"/>
    </source>
</evidence>
<dbReference type="InterPro" id="IPR014284">
    <property type="entry name" value="RNA_pol_sigma-70_dom"/>
</dbReference>
<feature type="domain" description="RNA polymerase sigma factor 70 region 4 type 2" evidence="7">
    <location>
        <begin position="141"/>
        <end position="181"/>
    </location>
</feature>
<dbReference type="Pfam" id="PF04542">
    <property type="entry name" value="Sigma70_r2"/>
    <property type="match status" value="1"/>
</dbReference>
<dbReference type="EMBL" id="FSRA01000001">
    <property type="protein sequence ID" value="SIO16805.1"/>
    <property type="molecule type" value="Genomic_DNA"/>
</dbReference>
<gene>
    <name evidence="8" type="ORF">SAMN04488055_3271</name>
</gene>
<keyword evidence="3" id="KW-0731">Sigma factor</keyword>
<keyword evidence="5" id="KW-0804">Transcription</keyword>
<evidence type="ECO:0000256" key="2">
    <source>
        <dbReference type="ARBA" id="ARBA00023015"/>
    </source>
</evidence>
<dbReference type="SUPFAM" id="SSF88946">
    <property type="entry name" value="Sigma2 domain of RNA polymerase sigma factors"/>
    <property type="match status" value="1"/>
</dbReference>
<sequence length="207" mass="24145">MPLWLFVYLIKMNEGLSIQQSMASEQNERIKQTVEKERQRLLHFIRKRVDNVADAEDILQDVLFQFTQYLRLGPNINSLTGWLFAVTRNRITDWFRKKKEDRFSDTALPSVEGDGPLYLSDILPDTAAKTDEPLVRKIIAEAIMDATDELPEEQRYVFLQHEVEGRSFKEISAETGISVNTLLSRKRYAVLYLREKLAALYKELMND</sequence>
<dbReference type="Proteomes" id="UP000185003">
    <property type="component" value="Unassembled WGS sequence"/>
</dbReference>
<dbReference type="NCBIfam" id="TIGR02937">
    <property type="entry name" value="sigma70-ECF"/>
    <property type="match status" value="1"/>
</dbReference>
<evidence type="ECO:0000256" key="5">
    <source>
        <dbReference type="ARBA" id="ARBA00023163"/>
    </source>
</evidence>
<dbReference type="PANTHER" id="PTHR43133">
    <property type="entry name" value="RNA POLYMERASE ECF-TYPE SIGMA FACTO"/>
    <property type="match status" value="1"/>
</dbReference>
<comment type="similarity">
    <text evidence="1">Belongs to the sigma-70 factor family. ECF subfamily.</text>
</comment>
<reference evidence="8 9" key="1">
    <citation type="submission" date="2016-11" db="EMBL/GenBank/DDBJ databases">
        <authorList>
            <person name="Jaros S."/>
            <person name="Januszkiewicz K."/>
            <person name="Wedrychowicz H."/>
        </authorList>
    </citation>
    <scope>NUCLEOTIDE SEQUENCE [LARGE SCALE GENOMIC DNA]</scope>
    <source>
        <strain evidence="8 9">DSM 24787</strain>
    </source>
</reference>
<dbReference type="Pfam" id="PF08281">
    <property type="entry name" value="Sigma70_r4_2"/>
    <property type="match status" value="1"/>
</dbReference>
<dbReference type="GO" id="GO:0003677">
    <property type="term" value="F:DNA binding"/>
    <property type="evidence" value="ECO:0007669"/>
    <property type="project" value="UniProtKB-KW"/>
</dbReference>
<dbReference type="InterPro" id="IPR007627">
    <property type="entry name" value="RNA_pol_sigma70_r2"/>
</dbReference>
<accession>A0A1N6HAX9</accession>
<proteinExistence type="inferred from homology"/>
<dbReference type="GO" id="GO:0006352">
    <property type="term" value="P:DNA-templated transcription initiation"/>
    <property type="evidence" value="ECO:0007669"/>
    <property type="project" value="InterPro"/>
</dbReference>
<dbReference type="AlphaFoldDB" id="A0A1N6HAX9"/>
<dbReference type="STRING" id="536979.SAMN04488055_3271"/>
<dbReference type="GO" id="GO:0016987">
    <property type="term" value="F:sigma factor activity"/>
    <property type="evidence" value="ECO:0007669"/>
    <property type="project" value="UniProtKB-KW"/>
</dbReference>